<proteinExistence type="predicted"/>
<protein>
    <submittedName>
        <fullName evidence="2">Glycine zipper domain-containing protein</fullName>
    </submittedName>
</protein>
<evidence type="ECO:0000313" key="2">
    <source>
        <dbReference type="EMBL" id="MFD0739738.1"/>
    </source>
</evidence>
<sequence>MSDVKKDHSLGAGTGAVAGAVTGAAVGSVAGPVGSVVGAIAGGVMGAKAGDSIAEAVNPTEYISGFKNEYRNTPYYSAGREWTDYEPAYKYGYDTYGQYRGQKFEDVEGDLERKWDATRADSRLAWNEARGAVRDGWHHIERAMPGDADRDGR</sequence>
<dbReference type="RefSeq" id="WP_386812768.1">
    <property type="nucleotide sequence ID" value="NZ_JBHTIH010000004.1"/>
</dbReference>
<dbReference type="Proteomes" id="UP001597090">
    <property type="component" value="Unassembled WGS sequence"/>
</dbReference>
<dbReference type="PANTHER" id="PTHR21525:SF9">
    <property type="entry name" value="CHANNEL_COLICIN DOMAIN-CONTAINING PROTEIN"/>
    <property type="match status" value="1"/>
</dbReference>
<dbReference type="Pfam" id="PF13488">
    <property type="entry name" value="Gly-zipper_Omp"/>
    <property type="match status" value="1"/>
</dbReference>
<keyword evidence="3" id="KW-1185">Reference proteome</keyword>
<evidence type="ECO:0000313" key="3">
    <source>
        <dbReference type="Proteomes" id="UP001597090"/>
    </source>
</evidence>
<accession>A0ABW2YR72</accession>
<comment type="caution">
    <text evidence="2">The sequence shown here is derived from an EMBL/GenBank/DDBJ whole genome shotgun (WGS) entry which is preliminary data.</text>
</comment>
<reference evidence="3" key="1">
    <citation type="journal article" date="2019" name="Int. J. Syst. Evol. Microbiol.">
        <title>The Global Catalogue of Microorganisms (GCM) 10K type strain sequencing project: providing services to taxonomists for standard genome sequencing and annotation.</title>
        <authorList>
            <consortium name="The Broad Institute Genomics Platform"/>
            <consortium name="The Broad Institute Genome Sequencing Center for Infectious Disease"/>
            <person name="Wu L."/>
            <person name="Ma J."/>
        </authorList>
    </citation>
    <scope>NUCLEOTIDE SEQUENCE [LARGE SCALE GENOMIC DNA]</scope>
    <source>
        <strain evidence="3">CCUG 55491</strain>
    </source>
</reference>
<organism evidence="2 3">
    <name type="scientific">Lysobacter koreensis</name>
    <dbReference type="NCBI Taxonomy" id="266122"/>
    <lineage>
        <taxon>Bacteria</taxon>
        <taxon>Pseudomonadati</taxon>
        <taxon>Pseudomonadota</taxon>
        <taxon>Gammaproteobacteria</taxon>
        <taxon>Lysobacterales</taxon>
        <taxon>Lysobacteraceae</taxon>
        <taxon>Lysobacter</taxon>
    </lineage>
</organism>
<dbReference type="EMBL" id="JBHTIH010000004">
    <property type="protein sequence ID" value="MFD0739738.1"/>
    <property type="molecule type" value="Genomic_DNA"/>
</dbReference>
<dbReference type="InterPro" id="IPR039567">
    <property type="entry name" value="Gly-zipper"/>
</dbReference>
<dbReference type="PANTHER" id="PTHR21525">
    <property type="entry name" value="MOTILE SPERM PROTEIN"/>
    <property type="match status" value="1"/>
</dbReference>
<feature type="domain" description="Glycine zipper" evidence="1">
    <location>
        <begin position="14"/>
        <end position="55"/>
    </location>
</feature>
<evidence type="ECO:0000259" key="1">
    <source>
        <dbReference type="Pfam" id="PF13488"/>
    </source>
</evidence>
<gene>
    <name evidence="2" type="ORF">ACFQZQ_10645</name>
</gene>
<name>A0ABW2YR72_9GAMM</name>